<sequence>MATVLKLVMGKPAENAKDSCCTDSPVHTIDIYDLPNVDLSKYRGLICTMGCDQVFLYKHRDRITQWVRAGGTLLASGHPMLPFVDGLPATRKMQFHGLEDVWLTAREPHPVWEGIDRTDVLFNTGVPGTRTLDELKKIGVAGFYARNYLAQLPAGATVITGLGPTGLPVDISYRLGKGEVIVHSGNDLLSFDRPGTSTEGWKATIISYLEGNIR</sequence>
<dbReference type="RefSeq" id="WP_197690119.1">
    <property type="nucleotide sequence ID" value="NZ_CP157823.1"/>
</dbReference>
<dbReference type="EMBL" id="JADQUG010000021">
    <property type="protein sequence ID" value="MBG9354238.1"/>
    <property type="molecule type" value="Genomic_DNA"/>
</dbReference>
<evidence type="ECO:0000313" key="2">
    <source>
        <dbReference type="Proteomes" id="UP000615580"/>
    </source>
</evidence>
<gene>
    <name evidence="1" type="ORF">I4J41_06365</name>
</gene>
<keyword evidence="2" id="KW-1185">Reference proteome</keyword>
<accession>A0ABS0LD75</accession>
<name>A0ABS0LD75_9CORY</name>
<evidence type="ECO:0000313" key="1">
    <source>
        <dbReference type="EMBL" id="MBG9354238.1"/>
    </source>
</evidence>
<reference evidence="1 2" key="1">
    <citation type="journal article" date="2020" name="J. Clin. Microbiol.">
        <title>Assessing the Genetic Diversity of Austrian Corynebacterium diphtheriae Clinical Isolates, 2011-2019.</title>
        <authorList>
            <person name="Schaeffer J."/>
            <person name="Huhulescu S."/>
            <person name="Stoeger A."/>
            <person name="Allerberger F."/>
            <person name="Ruppitsch W."/>
        </authorList>
    </citation>
    <scope>NUCLEOTIDE SEQUENCE [LARGE SCALE GENOMIC DNA]</scope>
    <source>
        <strain evidence="1 2">04-17</strain>
    </source>
</reference>
<proteinExistence type="predicted"/>
<evidence type="ECO:0008006" key="3">
    <source>
        <dbReference type="Google" id="ProtNLM"/>
    </source>
</evidence>
<comment type="caution">
    <text evidence="1">The sequence shown here is derived from an EMBL/GenBank/DDBJ whole genome shotgun (WGS) entry which is preliminary data.</text>
</comment>
<dbReference type="GeneID" id="97333283"/>
<dbReference type="SUPFAM" id="SSF52317">
    <property type="entry name" value="Class I glutamine amidotransferase-like"/>
    <property type="match status" value="1"/>
</dbReference>
<protein>
    <recommendedName>
        <fullName evidence="3">Trehalose utilization</fullName>
    </recommendedName>
</protein>
<organism evidence="1 2">
    <name type="scientific">Corynebacterium belfantii</name>
    <dbReference type="NCBI Taxonomy" id="2014537"/>
    <lineage>
        <taxon>Bacteria</taxon>
        <taxon>Bacillati</taxon>
        <taxon>Actinomycetota</taxon>
        <taxon>Actinomycetes</taxon>
        <taxon>Mycobacteriales</taxon>
        <taxon>Corynebacteriaceae</taxon>
        <taxon>Corynebacterium</taxon>
    </lineage>
</organism>
<dbReference type="Gene3D" id="3.40.50.880">
    <property type="match status" value="1"/>
</dbReference>
<dbReference type="InterPro" id="IPR029062">
    <property type="entry name" value="Class_I_gatase-like"/>
</dbReference>
<dbReference type="Proteomes" id="UP000615580">
    <property type="component" value="Unassembled WGS sequence"/>
</dbReference>